<dbReference type="VEuPathDB" id="VectorBase:HLOH_058273"/>
<dbReference type="SUPFAM" id="SSF51445">
    <property type="entry name" value="(Trans)glycosidases"/>
    <property type="match status" value="1"/>
</dbReference>
<protein>
    <recommendedName>
        <fullName evidence="3">GH18 domain-containing protein</fullName>
    </recommendedName>
</protein>
<evidence type="ECO:0000313" key="5">
    <source>
        <dbReference type="Proteomes" id="UP000821853"/>
    </source>
</evidence>
<evidence type="ECO:0000256" key="1">
    <source>
        <dbReference type="SAM" id="MobiDB-lite"/>
    </source>
</evidence>
<organism evidence="4 5">
    <name type="scientific">Haemaphysalis longicornis</name>
    <name type="common">Bush tick</name>
    <dbReference type="NCBI Taxonomy" id="44386"/>
    <lineage>
        <taxon>Eukaryota</taxon>
        <taxon>Metazoa</taxon>
        <taxon>Ecdysozoa</taxon>
        <taxon>Arthropoda</taxon>
        <taxon>Chelicerata</taxon>
        <taxon>Arachnida</taxon>
        <taxon>Acari</taxon>
        <taxon>Parasitiformes</taxon>
        <taxon>Ixodida</taxon>
        <taxon>Ixodoidea</taxon>
        <taxon>Ixodidae</taxon>
        <taxon>Haemaphysalinae</taxon>
        <taxon>Haemaphysalis</taxon>
    </lineage>
</organism>
<evidence type="ECO:0000256" key="2">
    <source>
        <dbReference type="SAM" id="Phobius"/>
    </source>
</evidence>
<keyword evidence="5" id="KW-1185">Reference proteome</keyword>
<proteinExistence type="predicted"/>
<dbReference type="InterPro" id="IPR001223">
    <property type="entry name" value="Glyco_hydro18_cat"/>
</dbReference>
<dbReference type="InterPro" id="IPR017853">
    <property type="entry name" value="GH"/>
</dbReference>
<feature type="region of interest" description="Disordered" evidence="1">
    <location>
        <begin position="1"/>
        <end position="43"/>
    </location>
</feature>
<feature type="region of interest" description="Disordered" evidence="1">
    <location>
        <begin position="65"/>
        <end position="86"/>
    </location>
</feature>
<evidence type="ECO:0000313" key="4">
    <source>
        <dbReference type="EMBL" id="KAH9380577.1"/>
    </source>
</evidence>
<gene>
    <name evidence="4" type="ORF">HPB48_017313</name>
</gene>
<keyword evidence="2" id="KW-1133">Transmembrane helix</keyword>
<feature type="domain" description="GH18" evidence="3">
    <location>
        <begin position="191"/>
        <end position="568"/>
    </location>
</feature>
<reference evidence="4 5" key="1">
    <citation type="journal article" date="2020" name="Cell">
        <title>Large-Scale Comparative Analyses of Tick Genomes Elucidate Their Genetic Diversity and Vector Capacities.</title>
        <authorList>
            <consortium name="Tick Genome and Microbiome Consortium (TIGMIC)"/>
            <person name="Jia N."/>
            <person name="Wang J."/>
            <person name="Shi W."/>
            <person name="Du L."/>
            <person name="Sun Y."/>
            <person name="Zhan W."/>
            <person name="Jiang J.F."/>
            <person name="Wang Q."/>
            <person name="Zhang B."/>
            <person name="Ji P."/>
            <person name="Bell-Sakyi L."/>
            <person name="Cui X.M."/>
            <person name="Yuan T.T."/>
            <person name="Jiang B.G."/>
            <person name="Yang W.F."/>
            <person name="Lam T.T."/>
            <person name="Chang Q.C."/>
            <person name="Ding S.J."/>
            <person name="Wang X.J."/>
            <person name="Zhu J.G."/>
            <person name="Ruan X.D."/>
            <person name="Zhao L."/>
            <person name="Wei J.T."/>
            <person name="Ye R.Z."/>
            <person name="Que T.C."/>
            <person name="Du C.H."/>
            <person name="Zhou Y.H."/>
            <person name="Cheng J.X."/>
            <person name="Dai P.F."/>
            <person name="Guo W.B."/>
            <person name="Han X.H."/>
            <person name="Huang E.J."/>
            <person name="Li L.F."/>
            <person name="Wei W."/>
            <person name="Gao Y.C."/>
            <person name="Liu J.Z."/>
            <person name="Shao H.Z."/>
            <person name="Wang X."/>
            <person name="Wang C.C."/>
            <person name="Yang T.C."/>
            <person name="Huo Q.B."/>
            <person name="Li W."/>
            <person name="Chen H.Y."/>
            <person name="Chen S.E."/>
            <person name="Zhou L.G."/>
            <person name="Ni X.B."/>
            <person name="Tian J.H."/>
            <person name="Sheng Y."/>
            <person name="Liu T."/>
            <person name="Pan Y.S."/>
            <person name="Xia L.Y."/>
            <person name="Li J."/>
            <person name="Zhao F."/>
            <person name="Cao W.C."/>
        </authorList>
    </citation>
    <scope>NUCLEOTIDE SEQUENCE [LARGE SCALE GENOMIC DNA]</scope>
    <source>
        <strain evidence="4">HaeL-2018</strain>
    </source>
</reference>
<accession>A0A9J6H0J2</accession>
<dbReference type="OrthoDB" id="6501498at2759"/>
<dbReference type="AlphaFoldDB" id="A0A9J6H0J2"/>
<dbReference type="Pfam" id="PF00704">
    <property type="entry name" value="Glyco_hydro_18"/>
    <property type="match status" value="1"/>
</dbReference>
<dbReference type="OMA" id="CKRSWAL"/>
<feature type="compositionally biased region" description="Polar residues" evidence="1">
    <location>
        <begin position="19"/>
        <end position="43"/>
    </location>
</feature>
<dbReference type="Gene3D" id="3.20.20.80">
    <property type="entry name" value="Glycosidases"/>
    <property type="match status" value="1"/>
</dbReference>
<dbReference type="GO" id="GO:0005975">
    <property type="term" value="P:carbohydrate metabolic process"/>
    <property type="evidence" value="ECO:0007669"/>
    <property type="project" value="InterPro"/>
</dbReference>
<evidence type="ECO:0000259" key="3">
    <source>
        <dbReference type="PROSITE" id="PS51910"/>
    </source>
</evidence>
<name>A0A9J6H0J2_HAELO</name>
<comment type="caution">
    <text evidence="4">The sequence shown here is derived from an EMBL/GenBank/DDBJ whole genome shotgun (WGS) entry which is preliminary data.</text>
</comment>
<sequence length="568" mass="62170">MRAASIEPEQPEAVLVRQPRSSNEPSVEPSSGTTLSQANSMQTTPEVVLAAPKLLFFSSEDDSDSFDAPSPNLHIDIASQRRGATPQDERNCKQTWVMCAALCGPLLISGWLFWLPFLFSGNTTMLTIAATQPVTTPVKDPFRGVPHKCSANATAQDYTSFQTFEFPTPPGPSRHRHYIVPKSLFCLFNNSQFSQFYNNQTNKTLAYPVQAFPLELCEYVVYWSLGVEDGELKSRTPVLDQTYGLYQIRTAAKNSGIPDIGVLVALGGYGADLPHFSTLRSNATLMARFERNLLYWVQQIPLNGVTIDWATAPDECHGSSDTADLNALLRAIRGAFRRSQQPDKLVTVMLGHGASNVALAESVADVVDLFFVGTHKIQVPPPSAIQDLCSSISTLFAQAMRPYLAATKISRRKLCTTESLALLVAPAVETLPGSFVVIPGEPLAREKFLRICLDPHLCRDTQASGSCMVLMDSPTKATHGVVTNFYMLSDKAAIKSRTTTLFGALRTDACTMVVDHDYDHFGNQCQYKGFSSYVLMLNLRIGMDGYNGTTQGTIPQVSQPCFVPGPGR</sequence>
<dbReference type="PROSITE" id="PS51910">
    <property type="entry name" value="GH18_2"/>
    <property type="match status" value="1"/>
</dbReference>
<keyword evidence="2" id="KW-0812">Transmembrane</keyword>
<dbReference type="EMBL" id="JABSTR010000010">
    <property type="protein sequence ID" value="KAH9380577.1"/>
    <property type="molecule type" value="Genomic_DNA"/>
</dbReference>
<dbReference type="Proteomes" id="UP000821853">
    <property type="component" value="Chromosome 8"/>
</dbReference>
<keyword evidence="2" id="KW-0472">Membrane</keyword>
<feature type="transmembrane region" description="Helical" evidence="2">
    <location>
        <begin position="96"/>
        <end position="119"/>
    </location>
</feature>